<dbReference type="InterPro" id="IPR050131">
    <property type="entry name" value="Peptidase_S8_subtilisin-like"/>
</dbReference>
<dbReference type="GO" id="GO:0006508">
    <property type="term" value="P:proteolysis"/>
    <property type="evidence" value="ECO:0007669"/>
    <property type="project" value="UniProtKB-KW"/>
</dbReference>
<evidence type="ECO:0000256" key="1">
    <source>
        <dbReference type="ARBA" id="ARBA00011073"/>
    </source>
</evidence>
<keyword evidence="9" id="KW-1185">Reference proteome</keyword>
<keyword evidence="3 5" id="KW-0378">Hydrolase</keyword>
<protein>
    <submittedName>
        <fullName evidence="8">S8 family serine peptidase</fullName>
    </submittedName>
</protein>
<dbReference type="PROSITE" id="PS00137">
    <property type="entry name" value="SUBTILASE_HIS"/>
    <property type="match status" value="1"/>
</dbReference>
<reference evidence="8 9" key="1">
    <citation type="submission" date="2020-10" db="EMBL/GenBank/DDBJ databases">
        <title>Degradation of 1,4-Dioxane by Xanthobacter sp. YN2, via a Novel Group-2 Soluble Di-Iron Monooxygenase.</title>
        <authorList>
            <person name="Ma F."/>
            <person name="Wang Y."/>
            <person name="Yang J."/>
            <person name="Guo H."/>
            <person name="Su D."/>
            <person name="Yu L."/>
        </authorList>
    </citation>
    <scope>NUCLEOTIDE SEQUENCE [LARGE SCALE GENOMIC DNA]</scope>
    <source>
        <strain evidence="8 9">YN2</strain>
    </source>
</reference>
<dbReference type="RefSeq" id="WP_203196579.1">
    <property type="nucleotide sequence ID" value="NZ_CP063362.1"/>
</dbReference>
<evidence type="ECO:0000313" key="9">
    <source>
        <dbReference type="Proteomes" id="UP000596427"/>
    </source>
</evidence>
<comment type="similarity">
    <text evidence="1 5 6">Belongs to the peptidase S8 family.</text>
</comment>
<evidence type="ECO:0000313" key="8">
    <source>
        <dbReference type="EMBL" id="QRG09680.1"/>
    </source>
</evidence>
<dbReference type="KEGG" id="xdi:EZH22_15990"/>
<evidence type="ECO:0000256" key="5">
    <source>
        <dbReference type="PROSITE-ProRule" id="PRU01240"/>
    </source>
</evidence>
<dbReference type="PRINTS" id="PR00723">
    <property type="entry name" value="SUBTILISIN"/>
</dbReference>
<dbReference type="PANTHER" id="PTHR43806:SF11">
    <property type="entry name" value="CEREVISIN-RELATED"/>
    <property type="match status" value="1"/>
</dbReference>
<dbReference type="Gene3D" id="3.40.50.200">
    <property type="entry name" value="Peptidase S8/S53 domain"/>
    <property type="match status" value="1"/>
</dbReference>
<feature type="active site" description="Charge relay system" evidence="5">
    <location>
        <position position="346"/>
    </location>
</feature>
<dbReference type="InterPro" id="IPR022398">
    <property type="entry name" value="Peptidase_S8_His-AS"/>
</dbReference>
<dbReference type="InterPro" id="IPR015500">
    <property type="entry name" value="Peptidase_S8_subtilisin-rel"/>
</dbReference>
<dbReference type="Proteomes" id="UP000596427">
    <property type="component" value="Chromosome"/>
</dbReference>
<feature type="domain" description="Peptidase S8/S53" evidence="7">
    <location>
        <begin position="304"/>
        <end position="594"/>
    </location>
</feature>
<evidence type="ECO:0000256" key="6">
    <source>
        <dbReference type="RuleBase" id="RU003355"/>
    </source>
</evidence>
<dbReference type="EMBL" id="CP063362">
    <property type="protein sequence ID" value="QRG09680.1"/>
    <property type="molecule type" value="Genomic_DNA"/>
</dbReference>
<evidence type="ECO:0000256" key="2">
    <source>
        <dbReference type="ARBA" id="ARBA00022670"/>
    </source>
</evidence>
<dbReference type="InterPro" id="IPR023828">
    <property type="entry name" value="Peptidase_S8_Ser-AS"/>
</dbReference>
<accession>A0A974PV67</accession>
<evidence type="ECO:0000256" key="4">
    <source>
        <dbReference type="ARBA" id="ARBA00022825"/>
    </source>
</evidence>
<dbReference type="PROSITE" id="PS00138">
    <property type="entry name" value="SUBTILASE_SER"/>
    <property type="match status" value="1"/>
</dbReference>
<dbReference type="GO" id="GO:0004252">
    <property type="term" value="F:serine-type endopeptidase activity"/>
    <property type="evidence" value="ECO:0007669"/>
    <property type="project" value="UniProtKB-UniRule"/>
</dbReference>
<name>A0A974PV67_9HYPH</name>
<feature type="active site" description="Charge relay system" evidence="5">
    <location>
        <position position="539"/>
    </location>
</feature>
<sequence length="603" mass="63567">MLALLAALAPADKAPAAQAPATRFTVRTGHRYRATISLGPLERFAGNDTVAGVLGGYGFSNVVVTGSGATRYAEATWSGPDTTAPVDARLSDITDTSPVAAPQGAFVPSAPAVVRGDTSTSGRVAASVFTAQSLPEHHDGLLVVKMRQETLRYAPEGAMMAAAAAAPAPETQGLDALSFFERAGRVKQVIPLRERPAPDGASPARVEAVTALTFTARRPEQADSTTGVRFIEMSSEGDTRQLLDALAGDPNVHSVSQVPIRYLAARRPGRAGIQATPPAAPALWNLERIRWAQARQSATFEEARDIRVAVLDTGVDDAHPDLEIDQYHWQHGDLARRVTKSDIIGHGTHVAGTIAARIDNGPSVQGICACKLSVFKIFDDEPTDAPGQGAFVYYVNPVMYRRALSACIENPVDVINLSIGGPAPPDATERYLFEQLLEAGVTICAAMGNERQYHSPTSYPAAIPGVIAVGATGLDDRVTAFSNSGTHIAVAAPGKAIWSTLPTYSGQTRFDRTLGPDGLPKPAAPVRRELNYDAWDGTSMATPHVSGCAALFLARGIAAKQRPTPAQVREALMKSADKVPGMGGADFSTDYGAGRLNLLNLLA</sequence>
<dbReference type="AlphaFoldDB" id="A0A974PV67"/>
<dbReference type="InterPro" id="IPR000209">
    <property type="entry name" value="Peptidase_S8/S53_dom"/>
</dbReference>
<evidence type="ECO:0000256" key="3">
    <source>
        <dbReference type="ARBA" id="ARBA00022801"/>
    </source>
</evidence>
<dbReference type="PROSITE" id="PS00136">
    <property type="entry name" value="SUBTILASE_ASP"/>
    <property type="match status" value="1"/>
</dbReference>
<feature type="active site" description="Charge relay system" evidence="5">
    <location>
        <position position="312"/>
    </location>
</feature>
<dbReference type="InterPro" id="IPR023827">
    <property type="entry name" value="Peptidase_S8_Asp-AS"/>
</dbReference>
<evidence type="ECO:0000259" key="7">
    <source>
        <dbReference type="Pfam" id="PF00082"/>
    </source>
</evidence>
<keyword evidence="2 5" id="KW-0645">Protease</keyword>
<dbReference type="Pfam" id="PF00082">
    <property type="entry name" value="Peptidase_S8"/>
    <property type="match status" value="1"/>
</dbReference>
<organism evidence="8 9">
    <name type="scientific">Xanthobacter dioxanivorans</name>
    <dbReference type="NCBI Taxonomy" id="2528964"/>
    <lineage>
        <taxon>Bacteria</taxon>
        <taxon>Pseudomonadati</taxon>
        <taxon>Pseudomonadota</taxon>
        <taxon>Alphaproteobacteria</taxon>
        <taxon>Hyphomicrobiales</taxon>
        <taxon>Xanthobacteraceae</taxon>
        <taxon>Xanthobacter</taxon>
    </lineage>
</organism>
<dbReference type="SUPFAM" id="SSF52743">
    <property type="entry name" value="Subtilisin-like"/>
    <property type="match status" value="1"/>
</dbReference>
<gene>
    <name evidence="8" type="ORF">EZH22_15990</name>
</gene>
<dbReference type="PANTHER" id="PTHR43806">
    <property type="entry name" value="PEPTIDASE S8"/>
    <property type="match status" value="1"/>
</dbReference>
<keyword evidence="4 5" id="KW-0720">Serine protease</keyword>
<proteinExistence type="inferred from homology"/>
<dbReference type="InterPro" id="IPR036852">
    <property type="entry name" value="Peptidase_S8/S53_dom_sf"/>
</dbReference>
<dbReference type="PROSITE" id="PS51892">
    <property type="entry name" value="SUBTILASE"/>
    <property type="match status" value="1"/>
</dbReference>